<organism evidence="1 2">
    <name type="scientific">Burkholderia cepacia</name>
    <name type="common">Pseudomonas cepacia</name>
    <dbReference type="NCBI Taxonomy" id="292"/>
    <lineage>
        <taxon>Bacteria</taxon>
        <taxon>Pseudomonadati</taxon>
        <taxon>Pseudomonadota</taxon>
        <taxon>Betaproteobacteria</taxon>
        <taxon>Burkholderiales</taxon>
        <taxon>Burkholderiaceae</taxon>
        <taxon>Burkholderia</taxon>
        <taxon>Burkholderia cepacia complex</taxon>
    </lineage>
</organism>
<protein>
    <submittedName>
        <fullName evidence="1">Uncharacterized protein</fullName>
    </submittedName>
</protein>
<sequence>MNVAGLSQPIALVATDPSGQVSPLVTALAQLPASGQTAVANVTTLTTALVALLTPDGNPMDFVTSVAPVTLANTVTAASVSNATSTLDTYLANLLGAVGLPATYDPVATAFTADHTGADALIDLLHDASVA</sequence>
<name>A0ABN5CWQ9_BURCE</name>
<accession>A0ABN5CWQ9</accession>
<evidence type="ECO:0000313" key="1">
    <source>
        <dbReference type="EMBL" id="ATF79656.1"/>
    </source>
</evidence>
<reference evidence="2" key="1">
    <citation type="submission" date="2017-09" db="EMBL/GenBank/DDBJ databases">
        <title>FDA dAtabase for Regulatory Grade micrObial Sequences (FDA-ARGOS): Supporting development and validation of Infectious Disease Dx tests.</title>
        <authorList>
            <person name="Minogue T."/>
            <person name="Wolcott M."/>
            <person name="Wasieloski L."/>
            <person name="Aguilar W."/>
            <person name="Moore D."/>
            <person name="Tallon L.J."/>
            <person name="Sadzewicz L."/>
            <person name="Ott S."/>
            <person name="Zhao X."/>
            <person name="Nagaraj S."/>
            <person name="Vavikolanu K."/>
            <person name="Aluvathingal J."/>
            <person name="Nadendla S."/>
            <person name="Sichtig H."/>
        </authorList>
    </citation>
    <scope>NUCLEOTIDE SEQUENCE [LARGE SCALE GENOMIC DNA]</scope>
    <source>
        <strain evidence="2">FDAARGOS_388</strain>
    </source>
</reference>
<gene>
    <name evidence="1" type="ORF">CO711_19505</name>
</gene>
<dbReference type="EMBL" id="CP023520">
    <property type="protein sequence ID" value="ATF79656.1"/>
    <property type="molecule type" value="Genomic_DNA"/>
</dbReference>
<proteinExistence type="predicted"/>
<evidence type="ECO:0000313" key="2">
    <source>
        <dbReference type="Proteomes" id="UP000218103"/>
    </source>
</evidence>
<dbReference type="Proteomes" id="UP000218103">
    <property type="component" value="Chromosome 3"/>
</dbReference>
<keyword evidence="2" id="KW-1185">Reference proteome</keyword>